<evidence type="ECO:0000256" key="2">
    <source>
        <dbReference type="ARBA" id="ARBA00010505"/>
    </source>
</evidence>
<dbReference type="GO" id="GO:0034599">
    <property type="term" value="P:cellular response to oxidative stress"/>
    <property type="evidence" value="ECO:0007669"/>
    <property type="project" value="InterPro"/>
</dbReference>
<keyword evidence="7 8" id="KW-0002">3D-structure</keyword>
<reference evidence="7 8" key="1">
    <citation type="submission" date="2010-06" db="PDB data bank">
        <title>Crystal Structure of Peroxiredoxin 5 from Alvinella Pompejana.</title>
        <authorList>
            <person name="Smeets A."/>
            <person name="Knoops B."/>
            <person name="Declercq J.P."/>
        </authorList>
    </citation>
    <scope>X-RAY CRYSTALLOGRAPHY (1.30 ANGSTROMS)</scope>
</reference>
<dbReference type="Gene3D" id="3.40.30.10">
    <property type="entry name" value="Glutaredoxin"/>
    <property type="match status" value="1"/>
</dbReference>
<dbReference type="InterPro" id="IPR013740">
    <property type="entry name" value="Redoxin"/>
</dbReference>
<keyword evidence="5" id="KW-0560">Oxidoreductase</keyword>
<dbReference type="GO" id="GO:0005739">
    <property type="term" value="C:mitochondrion"/>
    <property type="evidence" value="ECO:0007669"/>
    <property type="project" value="TreeGrafter"/>
</dbReference>
<sequence>MAAWGKTVDPEHKIRMLADMHGEFTRALGTELDSSKMLGNNRSRRYAMLIDDNKIRSVSTEPDITGLACLLSIQRQKENKT</sequence>
<dbReference type="AlphaFoldDB" id="G1K3P1"/>
<dbReference type="PANTHER" id="PTHR10430:SF16">
    <property type="entry name" value="PEROXIREDOXIN-5, MITOCHONDRIAL"/>
    <property type="match status" value="1"/>
</dbReference>
<dbReference type="PDB" id="2XHF">
    <property type="method" value="X-ray"/>
    <property type="resolution" value="1.30 A"/>
    <property type="chains" value="A/B=1-81"/>
</dbReference>
<name>G1K3P1_9ANNE</name>
<dbReference type="InterPro" id="IPR036249">
    <property type="entry name" value="Thioredoxin-like_sf"/>
</dbReference>
<dbReference type="GO" id="GO:0005777">
    <property type="term" value="C:peroxisome"/>
    <property type="evidence" value="ECO:0007669"/>
    <property type="project" value="TreeGrafter"/>
</dbReference>
<dbReference type="GO" id="GO:0045454">
    <property type="term" value="P:cell redox homeostasis"/>
    <property type="evidence" value="ECO:0007669"/>
    <property type="project" value="TreeGrafter"/>
</dbReference>
<feature type="domain" description="Redoxin" evidence="6">
    <location>
        <begin position="1"/>
        <end position="65"/>
    </location>
</feature>
<evidence type="ECO:0000256" key="5">
    <source>
        <dbReference type="ARBA" id="ARBA00023002"/>
    </source>
</evidence>
<dbReference type="PDBsum" id="2XHF"/>
<dbReference type="SMR" id="G1K3P1"/>
<evidence type="ECO:0000256" key="3">
    <source>
        <dbReference type="ARBA" id="ARBA00022559"/>
    </source>
</evidence>
<evidence type="ECO:0000256" key="4">
    <source>
        <dbReference type="ARBA" id="ARBA00022862"/>
    </source>
</evidence>
<evidence type="ECO:0000259" key="6">
    <source>
        <dbReference type="Pfam" id="PF08534"/>
    </source>
</evidence>
<keyword evidence="4" id="KW-0049">Antioxidant</keyword>
<accession>G1K3P1</accession>
<dbReference type="PANTHER" id="PTHR10430">
    <property type="entry name" value="PEROXIREDOXIN"/>
    <property type="match status" value="1"/>
</dbReference>
<dbReference type="GO" id="GO:0008379">
    <property type="term" value="F:thioredoxin peroxidase activity"/>
    <property type="evidence" value="ECO:0007669"/>
    <property type="project" value="InterPro"/>
</dbReference>
<dbReference type="EC" id="1.11.1.15" evidence="7"/>
<protein>
    <submittedName>
        <fullName evidence="7">Peroxiredoxin 5</fullName>
        <ecNumber evidence="7">1.11.1.15</ecNumber>
    </submittedName>
</protein>
<dbReference type="InterPro" id="IPR037944">
    <property type="entry name" value="PRX5-like"/>
</dbReference>
<dbReference type="EvolutionaryTrace" id="G1K3P1"/>
<keyword evidence="3" id="KW-0575">Peroxidase</keyword>
<organism evidence="7">
    <name type="scientific">Alvinella pompejana</name>
    <dbReference type="NCBI Taxonomy" id="6376"/>
    <lineage>
        <taxon>Eukaryota</taxon>
        <taxon>Metazoa</taxon>
        <taxon>Spiralia</taxon>
        <taxon>Lophotrochozoa</taxon>
        <taxon>Annelida</taxon>
        <taxon>Polychaeta</taxon>
        <taxon>Sedentaria</taxon>
        <taxon>Canalipalpata</taxon>
        <taxon>Terebellida</taxon>
        <taxon>Terebelliformia</taxon>
        <taxon>Alvinellidae</taxon>
        <taxon>Alvinella</taxon>
    </lineage>
</organism>
<dbReference type="GO" id="GO:0042744">
    <property type="term" value="P:hydrogen peroxide catabolic process"/>
    <property type="evidence" value="ECO:0007669"/>
    <property type="project" value="TreeGrafter"/>
</dbReference>
<evidence type="ECO:0000256" key="1">
    <source>
        <dbReference type="ARBA" id="ARBA00003330"/>
    </source>
</evidence>
<evidence type="ECO:0007829" key="8">
    <source>
        <dbReference type="PDB" id="2XHF"/>
    </source>
</evidence>
<comment type="function">
    <text evidence="1">Thiol-specific peroxidase that catalyzes the reduction of hydrogen peroxide and organic hydroperoxides to water and alcohols, respectively. Plays a role in cell protection against oxidative stress by detoxifying peroxides and as sensor of hydrogen peroxide-mediated signaling events.</text>
</comment>
<proteinExistence type="evidence at protein level"/>
<dbReference type="Pfam" id="PF08534">
    <property type="entry name" value="Redoxin"/>
    <property type="match status" value="1"/>
</dbReference>
<evidence type="ECO:0000313" key="7">
    <source>
        <dbReference type="PDB" id="2XHF"/>
    </source>
</evidence>
<dbReference type="SUPFAM" id="SSF52833">
    <property type="entry name" value="Thioredoxin-like"/>
    <property type="match status" value="1"/>
</dbReference>
<comment type="similarity">
    <text evidence="2">Belongs to the peroxiredoxin family. Prx5 subfamily.</text>
</comment>